<feature type="transmembrane region" description="Helical" evidence="2">
    <location>
        <begin position="237"/>
        <end position="257"/>
    </location>
</feature>
<feature type="compositionally biased region" description="Low complexity" evidence="1">
    <location>
        <begin position="367"/>
        <end position="379"/>
    </location>
</feature>
<keyword evidence="3" id="KW-0732">Signal</keyword>
<feature type="signal peptide" evidence="3">
    <location>
        <begin position="1"/>
        <end position="21"/>
    </location>
</feature>
<feature type="chain" id="PRO_5030622529" evidence="3">
    <location>
        <begin position="22"/>
        <end position="407"/>
    </location>
</feature>
<feature type="region of interest" description="Disordered" evidence="1">
    <location>
        <begin position="356"/>
        <end position="379"/>
    </location>
</feature>
<name>A0A7S3PYA7_9STRA</name>
<dbReference type="AlphaFoldDB" id="A0A7S3PYA7"/>
<keyword evidence="2" id="KW-1133">Transmembrane helix</keyword>
<reference evidence="4" key="1">
    <citation type="submission" date="2021-01" db="EMBL/GenBank/DDBJ databases">
        <authorList>
            <person name="Corre E."/>
            <person name="Pelletier E."/>
            <person name="Niang G."/>
            <person name="Scheremetjew M."/>
            <person name="Finn R."/>
            <person name="Kale V."/>
            <person name="Holt S."/>
            <person name="Cochrane G."/>
            <person name="Meng A."/>
            <person name="Brown T."/>
            <person name="Cohen L."/>
        </authorList>
    </citation>
    <scope>NUCLEOTIDE SEQUENCE</scope>
    <source>
        <strain evidence="4">MM31A-1</strain>
    </source>
</reference>
<evidence type="ECO:0000313" key="4">
    <source>
        <dbReference type="EMBL" id="CAE0459741.1"/>
    </source>
</evidence>
<feature type="compositionally biased region" description="Polar residues" evidence="1">
    <location>
        <begin position="356"/>
        <end position="366"/>
    </location>
</feature>
<proteinExistence type="predicted"/>
<organism evidence="4">
    <name type="scientific">Chaetoceros debilis</name>
    <dbReference type="NCBI Taxonomy" id="122233"/>
    <lineage>
        <taxon>Eukaryota</taxon>
        <taxon>Sar</taxon>
        <taxon>Stramenopiles</taxon>
        <taxon>Ochrophyta</taxon>
        <taxon>Bacillariophyta</taxon>
        <taxon>Coscinodiscophyceae</taxon>
        <taxon>Chaetocerotophycidae</taxon>
        <taxon>Chaetocerotales</taxon>
        <taxon>Chaetocerotaceae</taxon>
        <taxon>Chaetoceros</taxon>
    </lineage>
</organism>
<protein>
    <submittedName>
        <fullName evidence="4">Uncharacterized protein</fullName>
    </submittedName>
</protein>
<evidence type="ECO:0000256" key="3">
    <source>
        <dbReference type="SAM" id="SignalP"/>
    </source>
</evidence>
<keyword evidence="2" id="KW-0472">Membrane</keyword>
<evidence type="ECO:0000256" key="1">
    <source>
        <dbReference type="SAM" id="MobiDB-lite"/>
    </source>
</evidence>
<accession>A0A7S3PYA7</accession>
<sequence>MPIFPSKQHLVLLSLITYVIASAGAVLSRTENVVDLGAQYQNPKSNPLRKLQSAYPTEYACVNSNYDKLVNVNYSYSIETALYVNDQDITMTSYIEGIIREFEGELLIQLAEELLICGSDSIALARIVGVSSSPSDTPSLERMCTSADNDCTEVDGSLVLFLEPGSNLDEENAITRTLETINNAMTSDYLALRVINLLKASYLGPLIKKPQNSVTEVFRGSPPQNPNPNGSGLTTSGLLVATLVSTMVGFFAAFVLFKKINNRQNCMAACDGSGIDQEFIESQTRPVPVLPLSPNGDRPFDDDEDDGEMQMLHYDLANGGLSAIAETLDMSSSDAESSYASSFAMSAMTNQTNMTRSLADGSNWNDSESISSERTTRTSNRALRAGGRARVLSTPHFGTKDNNLRII</sequence>
<keyword evidence="2" id="KW-0812">Transmembrane</keyword>
<dbReference type="EMBL" id="HBIO01006290">
    <property type="protein sequence ID" value="CAE0459741.1"/>
    <property type="molecule type" value="Transcribed_RNA"/>
</dbReference>
<evidence type="ECO:0000256" key="2">
    <source>
        <dbReference type="SAM" id="Phobius"/>
    </source>
</evidence>
<gene>
    <name evidence="4" type="ORF">CDEB00056_LOCUS4582</name>
</gene>